<dbReference type="AlphaFoldDB" id="A0A7G5XEN8"/>
<dbReference type="Pfam" id="PF07715">
    <property type="entry name" value="Plug"/>
    <property type="match status" value="1"/>
</dbReference>
<dbReference type="Proteomes" id="UP000515344">
    <property type="component" value="Chromosome"/>
</dbReference>
<dbReference type="PANTHER" id="PTHR30069">
    <property type="entry name" value="TONB-DEPENDENT OUTER MEMBRANE RECEPTOR"/>
    <property type="match status" value="1"/>
</dbReference>
<evidence type="ECO:0000256" key="1">
    <source>
        <dbReference type="ARBA" id="ARBA00004571"/>
    </source>
</evidence>
<evidence type="ECO:0000256" key="7">
    <source>
        <dbReference type="ARBA" id="ARBA00023136"/>
    </source>
</evidence>
<keyword evidence="6 11" id="KW-0798">TonB box</keyword>
<comment type="similarity">
    <text evidence="10 11">Belongs to the TonB-dependent receptor family.</text>
</comment>
<keyword evidence="5 12" id="KW-0732">Signal</keyword>
<dbReference type="GO" id="GO:0015344">
    <property type="term" value="F:siderophore uptake transmembrane transporter activity"/>
    <property type="evidence" value="ECO:0007669"/>
    <property type="project" value="TreeGrafter"/>
</dbReference>
<evidence type="ECO:0000256" key="2">
    <source>
        <dbReference type="ARBA" id="ARBA00022448"/>
    </source>
</evidence>
<evidence type="ECO:0000256" key="8">
    <source>
        <dbReference type="ARBA" id="ARBA00023170"/>
    </source>
</evidence>
<dbReference type="InterPro" id="IPR000531">
    <property type="entry name" value="Beta-barrel_TonB"/>
</dbReference>
<evidence type="ECO:0000256" key="4">
    <source>
        <dbReference type="ARBA" id="ARBA00022692"/>
    </source>
</evidence>
<evidence type="ECO:0000313" key="15">
    <source>
        <dbReference type="EMBL" id="QNA43941.1"/>
    </source>
</evidence>
<evidence type="ECO:0000313" key="16">
    <source>
        <dbReference type="Proteomes" id="UP000515344"/>
    </source>
</evidence>
<protein>
    <submittedName>
        <fullName evidence="15">TonB-dependent receptor</fullName>
    </submittedName>
</protein>
<dbReference type="Gene3D" id="2.170.130.10">
    <property type="entry name" value="TonB-dependent receptor, plug domain"/>
    <property type="match status" value="1"/>
</dbReference>
<evidence type="ECO:0000256" key="6">
    <source>
        <dbReference type="ARBA" id="ARBA00023077"/>
    </source>
</evidence>
<evidence type="ECO:0000256" key="10">
    <source>
        <dbReference type="PROSITE-ProRule" id="PRU01360"/>
    </source>
</evidence>
<evidence type="ECO:0000256" key="9">
    <source>
        <dbReference type="ARBA" id="ARBA00023237"/>
    </source>
</evidence>
<dbReference type="PANTHER" id="PTHR30069:SF29">
    <property type="entry name" value="HEMOGLOBIN AND HEMOGLOBIN-HAPTOGLOBIN-BINDING PROTEIN 1-RELATED"/>
    <property type="match status" value="1"/>
</dbReference>
<reference evidence="16" key="1">
    <citation type="submission" date="2020-08" db="EMBL/GenBank/DDBJ databases">
        <title>Lacibacter sp. S13-6-6 genome sequencing.</title>
        <authorList>
            <person name="Jin L."/>
        </authorList>
    </citation>
    <scope>NUCLEOTIDE SEQUENCE [LARGE SCALE GENOMIC DNA]</scope>
    <source>
        <strain evidence="16">S13-6-6</strain>
    </source>
</reference>
<accession>A0A7G5XEN8</accession>
<comment type="subcellular location">
    <subcellularLocation>
        <location evidence="1 10">Cell outer membrane</location>
        <topology evidence="1 10">Multi-pass membrane protein</topology>
    </subcellularLocation>
</comment>
<evidence type="ECO:0000256" key="11">
    <source>
        <dbReference type="RuleBase" id="RU003357"/>
    </source>
</evidence>
<name>A0A7G5XEN8_9BACT</name>
<feature type="domain" description="TonB-dependent receptor-like beta-barrel" evidence="13">
    <location>
        <begin position="276"/>
        <end position="733"/>
    </location>
</feature>
<feature type="chain" id="PRO_5028931166" evidence="12">
    <location>
        <begin position="20"/>
        <end position="760"/>
    </location>
</feature>
<feature type="signal peptide" evidence="12">
    <location>
        <begin position="1"/>
        <end position="19"/>
    </location>
</feature>
<dbReference type="InterPro" id="IPR010917">
    <property type="entry name" value="TonB_rcpt_CS"/>
</dbReference>
<keyword evidence="2 10" id="KW-0813">Transport</keyword>
<evidence type="ECO:0000256" key="5">
    <source>
        <dbReference type="ARBA" id="ARBA00022729"/>
    </source>
</evidence>
<dbReference type="InterPro" id="IPR039426">
    <property type="entry name" value="TonB-dep_rcpt-like"/>
</dbReference>
<dbReference type="GO" id="GO:0009279">
    <property type="term" value="C:cell outer membrane"/>
    <property type="evidence" value="ECO:0007669"/>
    <property type="project" value="UniProtKB-SubCell"/>
</dbReference>
<dbReference type="GO" id="GO:0044718">
    <property type="term" value="P:siderophore transmembrane transport"/>
    <property type="evidence" value="ECO:0007669"/>
    <property type="project" value="TreeGrafter"/>
</dbReference>
<organism evidence="15 16">
    <name type="scientific">Lacibacter sediminis</name>
    <dbReference type="NCBI Taxonomy" id="2760713"/>
    <lineage>
        <taxon>Bacteria</taxon>
        <taxon>Pseudomonadati</taxon>
        <taxon>Bacteroidota</taxon>
        <taxon>Chitinophagia</taxon>
        <taxon>Chitinophagales</taxon>
        <taxon>Chitinophagaceae</taxon>
        <taxon>Lacibacter</taxon>
    </lineage>
</organism>
<keyword evidence="4 10" id="KW-0812">Transmembrane</keyword>
<dbReference type="InterPro" id="IPR037066">
    <property type="entry name" value="Plug_dom_sf"/>
</dbReference>
<gene>
    <name evidence="15" type="ORF">H4075_17975</name>
</gene>
<dbReference type="Gene3D" id="2.40.170.20">
    <property type="entry name" value="TonB-dependent receptor, beta-barrel domain"/>
    <property type="match status" value="1"/>
</dbReference>
<evidence type="ECO:0000259" key="13">
    <source>
        <dbReference type="Pfam" id="PF00593"/>
    </source>
</evidence>
<keyword evidence="7 10" id="KW-0472">Membrane</keyword>
<keyword evidence="3 10" id="KW-1134">Transmembrane beta strand</keyword>
<evidence type="ECO:0000256" key="12">
    <source>
        <dbReference type="SAM" id="SignalP"/>
    </source>
</evidence>
<dbReference type="RefSeq" id="WP_182802203.1">
    <property type="nucleotide sequence ID" value="NZ_CP060007.1"/>
</dbReference>
<keyword evidence="9 10" id="KW-0998">Cell outer membrane</keyword>
<proteinExistence type="inferred from homology"/>
<dbReference type="PROSITE" id="PS52016">
    <property type="entry name" value="TONB_DEPENDENT_REC_3"/>
    <property type="match status" value="1"/>
</dbReference>
<keyword evidence="8 15" id="KW-0675">Receptor</keyword>
<dbReference type="KEGG" id="lacs:H4075_17975"/>
<dbReference type="InterPro" id="IPR012910">
    <property type="entry name" value="Plug_dom"/>
</dbReference>
<keyword evidence="16" id="KW-1185">Reference proteome</keyword>
<evidence type="ECO:0000259" key="14">
    <source>
        <dbReference type="Pfam" id="PF07715"/>
    </source>
</evidence>
<feature type="domain" description="TonB-dependent receptor plug" evidence="14">
    <location>
        <begin position="45"/>
        <end position="152"/>
    </location>
</feature>
<sequence>MRKIVFAFLASMAGLWAQAQETVKDSVSKELSEVVISASKFPEKKLNIAQRIDVISSKYISRVNAQNTGDLLINTGNVFVQKSQQGGSSPVIRGFEASRVLLVVDGVRLNNLIYRAGHLQNAITVDQNMLSSMEVLYGPASTIYGSDALGGVVHFRTKAPVLATNDKKTVLKGSGFARYSSANNEKTIHTDINLGWKKFAWLQSYTYSDFGDMKMGKNYPDDYPTFGRRDSFMTRINGIDSVVKNPDPQVQKFSGYKQWDLLQKLLFKQSDKVSHALNVQYSNTNNVPRYDRLQDKRNGTLRYAEWYYGPQERLLTSYEVSIGKTGWFDNINLNVNYQAIEESRYTRDYRRYDRLDGRVENVQVAGFVLDTRKIWGGNELTLGADGQFNTLKSTASRVNINTGASTKLDTRYPNGDNTQLNAGLFAQHVFKFKNKKFVLNDGLRVQTIRLRSTIADNSFFNLPFTEINQNNTTVTGNIGLVYLPVAGSKLSVNAASGFRAPNVDDLAKIFESATSPAIRQLVVPNPDIKPERTYNIDLGLSQNFGKNIRIEVSTFYTWFRNALVKAPFRLNGQDSVMYNGVLSQVLANTNANKAYLYGFSAGFYATVAKYLTFSSQINFTRGRFETDDTKNSSVYEKQSNGSYALVSKKVSSKPLDHIPPVFGKTSISYQRDKVMAELFALYNGWKKLDQYNADGEDNAQYATAEGMPGWVAFNLRTSYYFKAVTLQFSIENIFDRNYRNFASGFSAPGRNFIVAARVEF</sequence>
<dbReference type="InterPro" id="IPR036942">
    <property type="entry name" value="Beta-barrel_TonB_sf"/>
</dbReference>
<dbReference type="PROSITE" id="PS01156">
    <property type="entry name" value="TONB_DEPENDENT_REC_2"/>
    <property type="match status" value="1"/>
</dbReference>
<evidence type="ECO:0000256" key="3">
    <source>
        <dbReference type="ARBA" id="ARBA00022452"/>
    </source>
</evidence>
<dbReference type="Pfam" id="PF00593">
    <property type="entry name" value="TonB_dep_Rec_b-barrel"/>
    <property type="match status" value="1"/>
</dbReference>
<dbReference type="EMBL" id="CP060007">
    <property type="protein sequence ID" value="QNA43941.1"/>
    <property type="molecule type" value="Genomic_DNA"/>
</dbReference>
<dbReference type="SUPFAM" id="SSF56935">
    <property type="entry name" value="Porins"/>
    <property type="match status" value="1"/>
</dbReference>